<dbReference type="PRINTS" id="PR00411">
    <property type="entry name" value="PNDRDTASEI"/>
</dbReference>
<keyword evidence="6" id="KW-1015">Disulfide bond</keyword>
<evidence type="ECO:0000256" key="3">
    <source>
        <dbReference type="ARBA" id="ARBA00022827"/>
    </source>
</evidence>
<keyword evidence="4" id="KW-0521">NADP</keyword>
<keyword evidence="5 10" id="KW-0560">Oxidoreductase</keyword>
<dbReference type="Pfam" id="PF02852">
    <property type="entry name" value="Pyr_redox_dim"/>
    <property type="match status" value="1"/>
</dbReference>
<dbReference type="PIRSF" id="PIRSF000350">
    <property type="entry name" value="Mercury_reductase_MerA"/>
    <property type="match status" value="1"/>
</dbReference>
<evidence type="ECO:0000313" key="14">
    <source>
        <dbReference type="Proteomes" id="UP000256310"/>
    </source>
</evidence>
<feature type="binding site" evidence="8">
    <location>
        <position position="63"/>
    </location>
    <ligand>
        <name>FAD</name>
        <dbReference type="ChEBI" id="CHEBI:57692"/>
    </ligand>
</feature>
<keyword evidence="13" id="KW-0670">Pyruvate</keyword>
<dbReference type="GO" id="GO:0003955">
    <property type="term" value="F:NAD(P)H dehydrogenase (quinone) activity"/>
    <property type="evidence" value="ECO:0007669"/>
    <property type="project" value="TreeGrafter"/>
</dbReference>
<dbReference type="FunFam" id="3.30.390.30:FF:000001">
    <property type="entry name" value="Dihydrolipoyl dehydrogenase"/>
    <property type="match status" value="1"/>
</dbReference>
<sequence>MASPGNGKEWIDVKRTHDLIVIGAGSAGLTAAGGCAQFGLKVALIEKGPMGGDCLNTGCVPSKALITAARRAQAMRESAKYGIANVDPAIDFKAVHDHVQAAIAAIAVDDSQERFEEEFGVEVFRGTAQMIDGSTIEVNGQRLKAPRICLALGSKPFIPPVEGIGDVPYLTNETIFGLTERPNHLAIMGGGPIGMEMAQSFRRLGSEVTVFERGTVFGKDDPEAVAVVKAKLEHEGVVMHERTDVVKVSPVGGGVRIETDSGDPVEASHLLVATGRTCDFTGFGLENGGVEWSPRGIPVDARRRTSNKRIYAIGDCRVGPRFTHASGYEGSLIVLQVALGLPSKADYKALPWVTYSDPELGHVGMTEKDAREKYGDKIAITRQDFAGNDRARAENDAHGFLKVIRKGKKILGVTVVGPHAGELLLPWSLAIGGKANAFAIGGAIVPYPTRSDISKQAGFAVWEPTIFGNTAKRWAQFRAKYLL</sequence>
<dbReference type="Gene3D" id="3.50.50.60">
    <property type="entry name" value="FAD/NAD(P)-binding domain"/>
    <property type="match status" value="2"/>
</dbReference>
<dbReference type="InterPro" id="IPR023753">
    <property type="entry name" value="FAD/NAD-binding_dom"/>
</dbReference>
<keyword evidence="3 8" id="KW-0274">FAD</keyword>
<evidence type="ECO:0000259" key="12">
    <source>
        <dbReference type="Pfam" id="PF07992"/>
    </source>
</evidence>
<feature type="disulfide bond" description="Redox-active" evidence="9">
    <location>
        <begin position="54"/>
        <end position="59"/>
    </location>
</feature>
<evidence type="ECO:0000256" key="6">
    <source>
        <dbReference type="ARBA" id="ARBA00023157"/>
    </source>
</evidence>
<proteinExistence type="inferred from homology"/>
<comment type="similarity">
    <text evidence="1 10">Belongs to the class-I pyridine nucleotide-disulfide oxidoreductase family.</text>
</comment>
<protein>
    <submittedName>
        <fullName evidence="13">Pyruvate/2-oxoglutarate dehydrogenase complex dihydrolipoamide dehydrogenase (E3) component</fullName>
    </submittedName>
</protein>
<comment type="caution">
    <text evidence="13">The sequence shown here is derived from an EMBL/GenBank/DDBJ whole genome shotgun (WGS) entry which is preliminary data.</text>
</comment>
<dbReference type="PANTHER" id="PTHR43014:SF2">
    <property type="entry name" value="MERCURIC REDUCTASE"/>
    <property type="match status" value="1"/>
</dbReference>
<evidence type="ECO:0000313" key="13">
    <source>
        <dbReference type="EMBL" id="RED16522.1"/>
    </source>
</evidence>
<accession>A0A3D9FG64</accession>
<dbReference type="InterPro" id="IPR012999">
    <property type="entry name" value="Pyr_OxRdtase_I_AS"/>
</dbReference>
<evidence type="ECO:0000256" key="10">
    <source>
        <dbReference type="RuleBase" id="RU003691"/>
    </source>
</evidence>
<dbReference type="InterPro" id="IPR004099">
    <property type="entry name" value="Pyr_nucl-diS_OxRdtase_dimer"/>
</dbReference>
<dbReference type="GO" id="GO:0050660">
    <property type="term" value="F:flavin adenine dinucleotide binding"/>
    <property type="evidence" value="ECO:0007669"/>
    <property type="project" value="TreeGrafter"/>
</dbReference>
<dbReference type="EMBL" id="QRDP01000004">
    <property type="protein sequence ID" value="RED16522.1"/>
    <property type="molecule type" value="Genomic_DNA"/>
</dbReference>
<evidence type="ECO:0000256" key="4">
    <source>
        <dbReference type="ARBA" id="ARBA00022857"/>
    </source>
</evidence>
<dbReference type="SUPFAM" id="SSF55424">
    <property type="entry name" value="FAD/NAD-linked reductases, dimerisation (C-terminal) domain"/>
    <property type="match status" value="1"/>
</dbReference>
<keyword evidence="8" id="KW-0547">Nucleotide-binding</keyword>
<feature type="binding site" evidence="8">
    <location>
        <position position="275"/>
    </location>
    <ligand>
        <name>NAD(+)</name>
        <dbReference type="ChEBI" id="CHEBI:57540"/>
    </ligand>
</feature>
<dbReference type="RefSeq" id="WP_245953742.1">
    <property type="nucleotide sequence ID" value="NZ_QRDP01000004.1"/>
</dbReference>
<feature type="domain" description="FAD/NAD(P)-binding" evidence="12">
    <location>
        <begin position="18"/>
        <end position="330"/>
    </location>
</feature>
<keyword evidence="7 10" id="KW-0676">Redox-active center</keyword>
<dbReference type="GO" id="GO:0016668">
    <property type="term" value="F:oxidoreductase activity, acting on a sulfur group of donors, NAD(P) as acceptor"/>
    <property type="evidence" value="ECO:0007669"/>
    <property type="project" value="InterPro"/>
</dbReference>
<gene>
    <name evidence="13" type="ORF">DFR46_1545</name>
</gene>
<feature type="binding site" evidence="8">
    <location>
        <begin position="189"/>
        <end position="196"/>
    </location>
    <ligand>
        <name>NAD(+)</name>
        <dbReference type="ChEBI" id="CHEBI:57540"/>
    </ligand>
</feature>
<evidence type="ECO:0000256" key="2">
    <source>
        <dbReference type="ARBA" id="ARBA00022630"/>
    </source>
</evidence>
<comment type="cofactor">
    <cofactor evidence="8">
        <name>FAD</name>
        <dbReference type="ChEBI" id="CHEBI:57692"/>
    </cofactor>
    <text evidence="8">Binds 1 FAD per subunit.</text>
</comment>
<keyword evidence="14" id="KW-1185">Reference proteome</keyword>
<evidence type="ECO:0000256" key="1">
    <source>
        <dbReference type="ARBA" id="ARBA00007532"/>
    </source>
</evidence>
<dbReference type="InterPro" id="IPR016156">
    <property type="entry name" value="FAD/NAD-linked_Rdtase_dimer_sf"/>
</dbReference>
<feature type="domain" description="Pyridine nucleotide-disulphide oxidoreductase dimerisation" evidence="11">
    <location>
        <begin position="351"/>
        <end position="454"/>
    </location>
</feature>
<feature type="binding site" evidence="8">
    <location>
        <position position="212"/>
    </location>
    <ligand>
        <name>NAD(+)</name>
        <dbReference type="ChEBI" id="CHEBI:57540"/>
    </ligand>
</feature>
<dbReference type="Gene3D" id="3.30.390.30">
    <property type="match status" value="1"/>
</dbReference>
<dbReference type="PANTHER" id="PTHR43014">
    <property type="entry name" value="MERCURIC REDUCTASE"/>
    <property type="match status" value="1"/>
</dbReference>
<keyword evidence="2 10" id="KW-0285">Flavoprotein</keyword>
<dbReference type="SUPFAM" id="SSF51905">
    <property type="entry name" value="FAD/NAD(P)-binding domain"/>
    <property type="match status" value="1"/>
</dbReference>
<dbReference type="AlphaFoldDB" id="A0A3D9FG64"/>
<evidence type="ECO:0000256" key="9">
    <source>
        <dbReference type="PIRSR" id="PIRSR000350-4"/>
    </source>
</evidence>
<dbReference type="Pfam" id="PF07992">
    <property type="entry name" value="Pyr_redox_2"/>
    <property type="match status" value="1"/>
</dbReference>
<feature type="binding site" evidence="8">
    <location>
        <position position="315"/>
    </location>
    <ligand>
        <name>FAD</name>
        <dbReference type="ChEBI" id="CHEBI:57692"/>
    </ligand>
</feature>
<reference evidence="13 14" key="1">
    <citation type="submission" date="2018-07" db="EMBL/GenBank/DDBJ databases">
        <title>Genomic Encyclopedia of Type Strains, Phase IV (KMG-IV): sequencing the most valuable type-strain genomes for metagenomic binning, comparative biology and taxonomic classification.</title>
        <authorList>
            <person name="Goeker M."/>
        </authorList>
    </citation>
    <scope>NUCLEOTIDE SEQUENCE [LARGE SCALE GENOMIC DNA]</scope>
    <source>
        <strain evidence="13 14">DSM 26725</strain>
    </source>
</reference>
<name>A0A3D9FG64_9SPHN</name>
<evidence type="ECO:0000259" key="11">
    <source>
        <dbReference type="Pfam" id="PF02852"/>
    </source>
</evidence>
<dbReference type="InterPro" id="IPR001100">
    <property type="entry name" value="Pyr_nuc-diS_OxRdtase"/>
</dbReference>
<evidence type="ECO:0000256" key="7">
    <source>
        <dbReference type="ARBA" id="ARBA00023284"/>
    </source>
</evidence>
<organism evidence="13 14">
    <name type="scientific">Parasphingopyxis lamellibrachiae</name>
    <dbReference type="NCBI Taxonomy" id="680125"/>
    <lineage>
        <taxon>Bacteria</taxon>
        <taxon>Pseudomonadati</taxon>
        <taxon>Pseudomonadota</taxon>
        <taxon>Alphaproteobacteria</taxon>
        <taxon>Sphingomonadales</taxon>
        <taxon>Sphingomonadaceae</taxon>
        <taxon>Parasphingopyxis</taxon>
    </lineage>
</organism>
<evidence type="ECO:0000256" key="8">
    <source>
        <dbReference type="PIRSR" id="PIRSR000350-3"/>
    </source>
</evidence>
<dbReference type="PROSITE" id="PS00076">
    <property type="entry name" value="PYRIDINE_REDOX_1"/>
    <property type="match status" value="1"/>
</dbReference>
<dbReference type="InterPro" id="IPR036188">
    <property type="entry name" value="FAD/NAD-bd_sf"/>
</dbReference>
<keyword evidence="8" id="KW-0520">NAD</keyword>
<dbReference type="Proteomes" id="UP000256310">
    <property type="component" value="Unassembled WGS sequence"/>
</dbReference>
<evidence type="ECO:0000256" key="5">
    <source>
        <dbReference type="ARBA" id="ARBA00023002"/>
    </source>
</evidence>
<dbReference type="PRINTS" id="PR00368">
    <property type="entry name" value="FADPNR"/>
</dbReference>